<protein>
    <submittedName>
        <fullName evidence="8">Multisubunit sodium/proton antiporter, MrpE subunit</fullName>
    </submittedName>
</protein>
<dbReference type="PANTHER" id="PTHR34584:SF1">
    <property type="entry name" value="NA(+)_H(+) ANTIPORTER SUBUNIT E1"/>
    <property type="match status" value="1"/>
</dbReference>
<feature type="transmembrane region" description="Helical" evidence="7">
    <location>
        <begin position="12"/>
        <end position="32"/>
    </location>
</feature>
<evidence type="ECO:0000313" key="9">
    <source>
        <dbReference type="Proteomes" id="UP000243207"/>
    </source>
</evidence>
<evidence type="ECO:0000256" key="3">
    <source>
        <dbReference type="ARBA" id="ARBA00022475"/>
    </source>
</evidence>
<evidence type="ECO:0000256" key="5">
    <source>
        <dbReference type="ARBA" id="ARBA00022989"/>
    </source>
</evidence>
<dbReference type="InterPro" id="IPR002758">
    <property type="entry name" value="Cation_antiport_E"/>
</dbReference>
<evidence type="ECO:0000256" key="1">
    <source>
        <dbReference type="ARBA" id="ARBA00004651"/>
    </source>
</evidence>
<keyword evidence="6 7" id="KW-0472">Membrane</keyword>
<name>A0A1H1YWF2_9GAMM</name>
<keyword evidence="9" id="KW-1185">Reference proteome</keyword>
<reference evidence="9" key="1">
    <citation type="submission" date="2016-10" db="EMBL/GenBank/DDBJ databases">
        <authorList>
            <person name="Varghese N."/>
            <person name="Submissions S."/>
        </authorList>
    </citation>
    <scope>NUCLEOTIDE SEQUENCE [LARGE SCALE GENOMIC DNA]</scope>
    <source>
        <strain evidence="9">NRRL B-51270</strain>
    </source>
</reference>
<evidence type="ECO:0000256" key="2">
    <source>
        <dbReference type="ARBA" id="ARBA00006228"/>
    </source>
</evidence>
<comment type="similarity">
    <text evidence="2">Belongs to the CPA3 antiporters (TC 2.A.63) subunit E family.</text>
</comment>
<keyword evidence="4 7" id="KW-0812">Transmembrane</keyword>
<comment type="subcellular location">
    <subcellularLocation>
        <location evidence="1">Cell membrane</location>
        <topology evidence="1">Multi-pass membrane protein</topology>
    </subcellularLocation>
</comment>
<dbReference type="GO" id="GO:0005886">
    <property type="term" value="C:plasma membrane"/>
    <property type="evidence" value="ECO:0007669"/>
    <property type="project" value="UniProtKB-SubCell"/>
</dbReference>
<gene>
    <name evidence="8" type="ORF">SAMN05216421_3294</name>
</gene>
<evidence type="ECO:0000256" key="7">
    <source>
        <dbReference type="SAM" id="Phobius"/>
    </source>
</evidence>
<evidence type="ECO:0000256" key="6">
    <source>
        <dbReference type="ARBA" id="ARBA00023136"/>
    </source>
</evidence>
<proteinExistence type="inferred from homology"/>
<keyword evidence="3" id="KW-1003">Cell membrane</keyword>
<feature type="transmembrane region" description="Helical" evidence="7">
    <location>
        <begin position="44"/>
        <end position="67"/>
    </location>
</feature>
<dbReference type="STRING" id="487184.SAMN05216421_3294"/>
<dbReference type="Pfam" id="PF01899">
    <property type="entry name" value="MNHE"/>
    <property type="match status" value="1"/>
</dbReference>
<dbReference type="AlphaFoldDB" id="A0A1H1YWF2"/>
<dbReference type="PANTHER" id="PTHR34584">
    <property type="entry name" value="NA(+)/H(+) ANTIPORTER SUBUNIT E1"/>
    <property type="match status" value="1"/>
</dbReference>
<accession>A0A1H1YWF2</accession>
<dbReference type="GO" id="GO:0008324">
    <property type="term" value="F:monoatomic cation transmembrane transporter activity"/>
    <property type="evidence" value="ECO:0007669"/>
    <property type="project" value="InterPro"/>
</dbReference>
<keyword evidence="5 7" id="KW-1133">Transmembrane helix</keyword>
<sequence length="192" mass="21205">MHTYPTADVPAYRGRLVFGVGLHTAMGVRVSVRRITFSTTRSAAYWLILFIALWLLLAGNAGWYLGLPSAIAATLVALRLQLAPLPIRPLALPQFITRFLLAAISGGWDVARRALHPRLPIAPDWVDYPVRSNHRQVRLLLSSLVGLLPGTLAIGIEEDRLRLHVLDVGSDWQRQVAALESSLCRLFGDSEP</sequence>
<organism evidence="8 9">
    <name type="scientific">Halopseudomonas xinjiangensis</name>
    <dbReference type="NCBI Taxonomy" id="487184"/>
    <lineage>
        <taxon>Bacteria</taxon>
        <taxon>Pseudomonadati</taxon>
        <taxon>Pseudomonadota</taxon>
        <taxon>Gammaproteobacteria</taxon>
        <taxon>Pseudomonadales</taxon>
        <taxon>Pseudomonadaceae</taxon>
        <taxon>Halopseudomonas</taxon>
    </lineage>
</organism>
<evidence type="ECO:0000313" key="8">
    <source>
        <dbReference type="EMBL" id="SDT25774.1"/>
    </source>
</evidence>
<dbReference type="Proteomes" id="UP000243207">
    <property type="component" value="Chromosome I"/>
</dbReference>
<dbReference type="EMBL" id="LT629736">
    <property type="protein sequence ID" value="SDT25774.1"/>
    <property type="molecule type" value="Genomic_DNA"/>
</dbReference>
<evidence type="ECO:0000256" key="4">
    <source>
        <dbReference type="ARBA" id="ARBA00022692"/>
    </source>
</evidence>